<evidence type="ECO:0000313" key="2">
    <source>
        <dbReference type="Proteomes" id="UP000567885"/>
    </source>
</evidence>
<dbReference type="EMBL" id="JAAGWQ010000007">
    <property type="protein sequence ID" value="KAF5680032.1"/>
    <property type="molecule type" value="Genomic_DNA"/>
</dbReference>
<reference evidence="1 2" key="1">
    <citation type="submission" date="2020-05" db="EMBL/GenBank/DDBJ databases">
        <title>Identification and distribution of gene clusters putatively required for synthesis of sphingolipid metabolism inhibitors in phylogenetically diverse species of the filamentous fungus Fusarium.</title>
        <authorList>
            <person name="Kim H.-S."/>
            <person name="Busman M."/>
            <person name="Brown D.W."/>
            <person name="Divon H."/>
            <person name="Uhlig S."/>
            <person name="Proctor R.H."/>
        </authorList>
    </citation>
    <scope>NUCLEOTIDE SEQUENCE [LARGE SCALE GENOMIC DNA]</scope>
    <source>
        <strain evidence="1 2">NRRL 20693</strain>
    </source>
</reference>
<organism evidence="1 2">
    <name type="scientific">Fusarium heterosporum</name>
    <dbReference type="NCBI Taxonomy" id="42747"/>
    <lineage>
        <taxon>Eukaryota</taxon>
        <taxon>Fungi</taxon>
        <taxon>Dikarya</taxon>
        <taxon>Ascomycota</taxon>
        <taxon>Pezizomycotina</taxon>
        <taxon>Sordariomycetes</taxon>
        <taxon>Hypocreomycetidae</taxon>
        <taxon>Hypocreales</taxon>
        <taxon>Nectriaceae</taxon>
        <taxon>Fusarium</taxon>
        <taxon>Fusarium heterosporum species complex</taxon>
    </lineage>
</organism>
<proteinExistence type="predicted"/>
<dbReference type="Proteomes" id="UP000567885">
    <property type="component" value="Unassembled WGS sequence"/>
</dbReference>
<accession>A0A8H5U5A5</accession>
<dbReference type="AlphaFoldDB" id="A0A8H5U5A5"/>
<evidence type="ECO:0000313" key="1">
    <source>
        <dbReference type="EMBL" id="KAF5680032.1"/>
    </source>
</evidence>
<dbReference type="OrthoDB" id="2333384at2759"/>
<gene>
    <name evidence="1" type="ORF">FHETE_575</name>
</gene>
<name>A0A8H5U5A5_FUSHE</name>
<protein>
    <submittedName>
        <fullName evidence="1">O-dinitrobenzene, calcium zinc resistance protein</fullName>
    </submittedName>
</protein>
<keyword evidence="2" id="KW-1185">Reference proteome</keyword>
<sequence>MIIKPTMRSLLAKLTGPRRARVSIKPVCDYVFISGHGDEAQGGYLRGQLQLFVPDGQEVQSIQLKFTSRMWLGDHKAQAEGEVKWQDCKATIYQWDDFTIDNQVGLASKNGRRYEWPFELIAYMLETSTIHRDATEKSYSFAPIRIIRTPSFSSYELMDPTTVQGKWSDEAEYNLSIRHRAIALGGLIPIDAQLSQLSPTAKVTKARFYLLTLNTNGVTTEEDISMPIHLFISPELPVNGWGVFVANSDTTTKEVKDLLAGGMRVPPKYCKDEFEMEDVGIPLGTPPPAYSEVCQEGLVPA</sequence>
<comment type="caution">
    <text evidence="1">The sequence shown here is derived from an EMBL/GenBank/DDBJ whole genome shotgun (WGS) entry which is preliminary data.</text>
</comment>